<dbReference type="Proteomes" id="UP000233551">
    <property type="component" value="Unassembled WGS sequence"/>
</dbReference>
<keyword evidence="2" id="KW-1185">Reference proteome</keyword>
<gene>
    <name evidence="1" type="ORF">CRG98_031002</name>
</gene>
<reference evidence="1 2" key="1">
    <citation type="submission" date="2017-11" db="EMBL/GenBank/DDBJ databases">
        <title>De-novo sequencing of pomegranate (Punica granatum L.) genome.</title>
        <authorList>
            <person name="Akparov Z."/>
            <person name="Amiraslanov A."/>
            <person name="Hajiyeva S."/>
            <person name="Abbasov M."/>
            <person name="Kaur K."/>
            <person name="Hamwieh A."/>
            <person name="Solovyev V."/>
            <person name="Salamov A."/>
            <person name="Braich B."/>
            <person name="Kosarev P."/>
            <person name="Mahmoud A."/>
            <person name="Hajiyev E."/>
            <person name="Babayeva S."/>
            <person name="Izzatullayeva V."/>
            <person name="Mammadov A."/>
            <person name="Mammadov A."/>
            <person name="Sharifova S."/>
            <person name="Ojaghi J."/>
            <person name="Eynullazada K."/>
            <person name="Bayramov B."/>
            <person name="Abdulazimova A."/>
            <person name="Shahmuradov I."/>
        </authorList>
    </citation>
    <scope>NUCLEOTIDE SEQUENCE [LARGE SCALE GENOMIC DNA]</scope>
    <source>
        <strain evidence="2">cv. AG2017</strain>
        <tissue evidence="1">Leaf</tissue>
    </source>
</reference>
<comment type="caution">
    <text evidence="1">The sequence shown here is derived from an EMBL/GenBank/DDBJ whole genome shotgun (WGS) entry which is preliminary data.</text>
</comment>
<evidence type="ECO:0000313" key="1">
    <source>
        <dbReference type="EMBL" id="PKI48583.1"/>
    </source>
</evidence>
<accession>A0A2I0IXU9</accession>
<organism evidence="1 2">
    <name type="scientific">Punica granatum</name>
    <name type="common">Pomegranate</name>
    <dbReference type="NCBI Taxonomy" id="22663"/>
    <lineage>
        <taxon>Eukaryota</taxon>
        <taxon>Viridiplantae</taxon>
        <taxon>Streptophyta</taxon>
        <taxon>Embryophyta</taxon>
        <taxon>Tracheophyta</taxon>
        <taxon>Spermatophyta</taxon>
        <taxon>Magnoliopsida</taxon>
        <taxon>eudicotyledons</taxon>
        <taxon>Gunneridae</taxon>
        <taxon>Pentapetalae</taxon>
        <taxon>rosids</taxon>
        <taxon>malvids</taxon>
        <taxon>Myrtales</taxon>
        <taxon>Lythraceae</taxon>
        <taxon>Punica</taxon>
    </lineage>
</organism>
<proteinExistence type="predicted"/>
<sequence length="150" mass="16290">MGSRQKTKAWAIQLRMSKGRGKLNPAHWAANGPNGLSGGPTFSRDSLIRPKDLLGSKGLLGLGRADHYSLSTYDNQPFLDPAGLIVVNFLGPPRVDFLLLLDDFAPVSSFGSDGLPWTEIRKQLAAADRTSMKEEELLSWTNVGSRVGPK</sequence>
<evidence type="ECO:0000313" key="2">
    <source>
        <dbReference type="Proteomes" id="UP000233551"/>
    </source>
</evidence>
<dbReference type="EMBL" id="PGOL01002369">
    <property type="protein sequence ID" value="PKI48583.1"/>
    <property type="molecule type" value="Genomic_DNA"/>
</dbReference>
<name>A0A2I0IXU9_PUNGR</name>
<dbReference type="AlphaFoldDB" id="A0A2I0IXU9"/>
<protein>
    <submittedName>
        <fullName evidence="1">Uncharacterized protein</fullName>
    </submittedName>
</protein>